<dbReference type="Proteomes" id="UP000501063">
    <property type="component" value="Chromosome"/>
</dbReference>
<sequence>MMLPSPRIIAIDDEDVELNALVNSLNSSGYACLAVKYDAEGVACNAGDARVIFFDLHLNGNSNAPRETHFSVIESVLSAMRPAGPYVVILWTKYSGADEESPAGPALLEYLNTRLEGVSRPYNVLALDKVEYLRSGRVADVGALIGRVNELLCVDAQIRALLSWEKDVLSSASSTVNQLVNLSKDANIPLASTLANLASAAVGTINTETDPYQAINDALIPILSDRLGGLPAEVETKDLHDVIWKSAYSVADLAGGLAGSQKVAINKFINLSSRVSGYSLADRGAVADLNSIWSRKDFVDYFGLDYAEVVKRYYSVIRGDADFSSISWVVCQVRAACDYANDRPVPMPFFIGIEVDERYLKSGGSRPEHIWVSPVLDINKAGKVLVFNAGSVVVLTAARAKKCQIKYRIKDQMLNDMLFKLRLHQARPGMISL</sequence>
<organism evidence="1 2">
    <name type="scientific">Pseudomonas nitroreducens</name>
    <dbReference type="NCBI Taxonomy" id="46680"/>
    <lineage>
        <taxon>Bacteria</taxon>
        <taxon>Pseudomonadati</taxon>
        <taxon>Pseudomonadota</taxon>
        <taxon>Gammaproteobacteria</taxon>
        <taxon>Pseudomonadales</taxon>
        <taxon>Pseudomonadaceae</taxon>
        <taxon>Pseudomonas</taxon>
    </lineage>
</organism>
<dbReference type="PROSITE" id="PS51257">
    <property type="entry name" value="PROKAR_LIPOPROTEIN"/>
    <property type="match status" value="1"/>
</dbReference>
<protein>
    <submittedName>
        <fullName evidence="1">Uncharacterized protein</fullName>
    </submittedName>
</protein>
<accession>A0A6G6J1V3</accession>
<proteinExistence type="predicted"/>
<name>A0A6G6J1V3_PSENT</name>
<dbReference type="AlphaFoldDB" id="A0A6G6J1V3"/>
<gene>
    <name evidence="1" type="ORF">G5B91_24345</name>
</gene>
<evidence type="ECO:0000313" key="2">
    <source>
        <dbReference type="Proteomes" id="UP000501063"/>
    </source>
</evidence>
<reference evidence="1 2" key="1">
    <citation type="submission" date="2020-02" db="EMBL/GenBank/DDBJ databases">
        <title>Integrative conjugative elements (ICEs) and plasmids drive adaptation of Pseudomonas nitroreducens strain HBP1 to wastewater environment.</title>
        <authorList>
            <person name="Sentchilo V."/>
            <person name="Carraro N."/>
            <person name="Bertelli C."/>
            <person name="van der Meer J.R."/>
        </authorList>
    </citation>
    <scope>NUCLEOTIDE SEQUENCE [LARGE SCALE GENOMIC DNA]</scope>
    <source>
        <strain evidence="1 2">HBP1</strain>
    </source>
</reference>
<evidence type="ECO:0000313" key="1">
    <source>
        <dbReference type="EMBL" id="QIE89224.1"/>
    </source>
</evidence>
<dbReference type="RefSeq" id="WP_128082499.1">
    <property type="nucleotide sequence ID" value="NZ_CP049140.1"/>
</dbReference>
<dbReference type="EMBL" id="CP049140">
    <property type="protein sequence ID" value="QIE89224.1"/>
    <property type="molecule type" value="Genomic_DNA"/>
</dbReference>
<dbReference type="KEGG" id="pnt:G5B91_24345"/>